<organism evidence="1">
    <name type="scientific">Cacopsylla melanoneura</name>
    <dbReference type="NCBI Taxonomy" id="428564"/>
    <lineage>
        <taxon>Eukaryota</taxon>
        <taxon>Metazoa</taxon>
        <taxon>Ecdysozoa</taxon>
        <taxon>Arthropoda</taxon>
        <taxon>Hexapoda</taxon>
        <taxon>Insecta</taxon>
        <taxon>Pterygota</taxon>
        <taxon>Neoptera</taxon>
        <taxon>Paraneoptera</taxon>
        <taxon>Hemiptera</taxon>
        <taxon>Sternorrhyncha</taxon>
        <taxon>Psylloidea</taxon>
        <taxon>Psyllidae</taxon>
        <taxon>Psyllinae</taxon>
        <taxon>Cacopsylla</taxon>
    </lineage>
</organism>
<reference evidence="1" key="1">
    <citation type="submission" date="2021-05" db="EMBL/GenBank/DDBJ databases">
        <authorList>
            <person name="Alioto T."/>
            <person name="Alioto T."/>
            <person name="Gomez Garrido J."/>
        </authorList>
    </citation>
    <scope>NUCLEOTIDE SEQUENCE</scope>
</reference>
<dbReference type="AlphaFoldDB" id="A0A8D8M7X0"/>
<proteinExistence type="predicted"/>
<accession>A0A8D8M7X0</accession>
<sequence length="106" mass="12513">MLCAKHIRISHFFFLNFRGRPYRVVHLRCYKVLQTNLLLFISSKFVLKQKGTYIFVVTKIRPNVLVACTVFEISPCNTLKGPPCRTKMYKEAHNSYRPFQLDFPNL</sequence>
<protein>
    <submittedName>
        <fullName evidence="1">Uncharacterized protein</fullName>
    </submittedName>
</protein>
<evidence type="ECO:0000313" key="1">
    <source>
        <dbReference type="EMBL" id="CAG6623834.1"/>
    </source>
</evidence>
<dbReference type="EMBL" id="HBUF01055756">
    <property type="protein sequence ID" value="CAG6623834.1"/>
    <property type="molecule type" value="Transcribed_RNA"/>
</dbReference>
<name>A0A8D8M7X0_9HEMI</name>